<evidence type="ECO:0000259" key="6">
    <source>
        <dbReference type="SMART" id="SM00646"/>
    </source>
</evidence>
<dbReference type="GO" id="GO:0009253">
    <property type="term" value="P:peptidoglycan catabolic process"/>
    <property type="evidence" value="ECO:0007669"/>
    <property type="project" value="InterPro"/>
</dbReference>
<dbReference type="SUPFAM" id="SSF53187">
    <property type="entry name" value="Zn-dependent exopeptidases"/>
    <property type="match status" value="1"/>
</dbReference>
<evidence type="ECO:0000313" key="7">
    <source>
        <dbReference type="EMBL" id="SFB81659.1"/>
    </source>
</evidence>
<dbReference type="GO" id="GO:0008745">
    <property type="term" value="F:N-acetylmuramoyl-L-alanine amidase activity"/>
    <property type="evidence" value="ECO:0007669"/>
    <property type="project" value="UniProtKB-EC"/>
</dbReference>
<reference evidence="7 8" key="1">
    <citation type="submission" date="2016-10" db="EMBL/GenBank/DDBJ databases">
        <authorList>
            <person name="de Groot N.N."/>
        </authorList>
    </citation>
    <scope>NUCLEOTIDE SEQUENCE [LARGE SCALE GENOMIC DNA]</scope>
    <source>
        <strain evidence="7 8">DSM 19548</strain>
    </source>
</reference>
<accession>A0A1I1E307</accession>
<evidence type="ECO:0000256" key="3">
    <source>
        <dbReference type="ARBA" id="ARBA00022801"/>
    </source>
</evidence>
<feature type="signal peptide" evidence="5">
    <location>
        <begin position="1"/>
        <end position="21"/>
    </location>
</feature>
<evidence type="ECO:0000256" key="4">
    <source>
        <dbReference type="SAM" id="MobiDB-lite"/>
    </source>
</evidence>
<keyword evidence="5" id="KW-0732">Signal</keyword>
<organism evidence="7 8">
    <name type="scientific">Tropicimonas isoalkanivorans</name>
    <dbReference type="NCBI Taxonomy" id="441112"/>
    <lineage>
        <taxon>Bacteria</taxon>
        <taxon>Pseudomonadati</taxon>
        <taxon>Pseudomonadota</taxon>
        <taxon>Alphaproteobacteria</taxon>
        <taxon>Rhodobacterales</taxon>
        <taxon>Roseobacteraceae</taxon>
        <taxon>Tropicimonas</taxon>
    </lineage>
</organism>
<dbReference type="OrthoDB" id="9806267at2"/>
<keyword evidence="8" id="KW-1185">Reference proteome</keyword>
<sequence>MIRFLALLFVAMLVPSAPGSAEDLFALARLDPERSEIVDRQGGFDVVLTLSQPVPYRVATLADPPRLVMDFREVDFAPLRPGGLGFSPAVSGVRSGAIQAGWSRLVLDLAGPYAVDLAGMETDADDGSARIEVKLRETDPTTFAARSGAPVSTAVPREGMASPAPPPRADDGRMTVVIDPGHGGVDPGAVRDGVHEADLVLTFARDLREALLRSGMFDVALTREADEFVSLEARLDLARKAEGDVFLSLHADAVAEGIARGAQIYTLSQAASSRASEKLAERHDRDDLLAGIDLTGQDDEVAHVLMSLARTETSPRNDALGRSLLAGFRKAGVKLHKRPLESANFSVLKAPDMPSVLIELGFMSSPGELEKLMDPVWRVAAADAIASSLADWADEDRARAALARH</sequence>
<proteinExistence type="predicted"/>
<dbReference type="PANTHER" id="PTHR30404:SF0">
    <property type="entry name" value="N-ACETYLMURAMOYL-L-ALANINE AMIDASE AMIC"/>
    <property type="match status" value="1"/>
</dbReference>
<keyword evidence="3" id="KW-0378">Hydrolase</keyword>
<evidence type="ECO:0000256" key="5">
    <source>
        <dbReference type="SAM" id="SignalP"/>
    </source>
</evidence>
<name>A0A1I1E307_9RHOB</name>
<dbReference type="Proteomes" id="UP000198728">
    <property type="component" value="Unassembled WGS sequence"/>
</dbReference>
<evidence type="ECO:0000313" key="8">
    <source>
        <dbReference type="Proteomes" id="UP000198728"/>
    </source>
</evidence>
<evidence type="ECO:0000256" key="1">
    <source>
        <dbReference type="ARBA" id="ARBA00001561"/>
    </source>
</evidence>
<dbReference type="EC" id="3.5.1.28" evidence="2"/>
<feature type="chain" id="PRO_5011686817" description="N-acetylmuramoyl-L-alanine amidase" evidence="5">
    <location>
        <begin position="22"/>
        <end position="405"/>
    </location>
</feature>
<dbReference type="RefSeq" id="WP_093359171.1">
    <property type="nucleotide sequence ID" value="NZ_FOLG01000001.1"/>
</dbReference>
<evidence type="ECO:0000256" key="2">
    <source>
        <dbReference type="ARBA" id="ARBA00011901"/>
    </source>
</evidence>
<gene>
    <name evidence="7" type="ORF">SAMN04488094_101614</name>
</gene>
<dbReference type="InterPro" id="IPR002508">
    <property type="entry name" value="MurNAc-LAA_cat"/>
</dbReference>
<dbReference type="Pfam" id="PF11741">
    <property type="entry name" value="AMIN"/>
    <property type="match status" value="1"/>
</dbReference>
<dbReference type="PANTHER" id="PTHR30404">
    <property type="entry name" value="N-ACETYLMURAMOYL-L-ALANINE AMIDASE"/>
    <property type="match status" value="1"/>
</dbReference>
<feature type="region of interest" description="Disordered" evidence="4">
    <location>
        <begin position="142"/>
        <end position="171"/>
    </location>
</feature>
<protein>
    <recommendedName>
        <fullName evidence="2">N-acetylmuramoyl-L-alanine amidase</fullName>
        <ecNumber evidence="2">3.5.1.28</ecNumber>
    </recommendedName>
</protein>
<dbReference type="SMART" id="SM00646">
    <property type="entry name" value="Ami_3"/>
    <property type="match status" value="1"/>
</dbReference>
<dbReference type="InterPro" id="IPR021731">
    <property type="entry name" value="AMIN_dom"/>
</dbReference>
<dbReference type="InterPro" id="IPR050695">
    <property type="entry name" value="N-acetylmuramoyl_amidase_3"/>
</dbReference>
<dbReference type="GO" id="GO:0030288">
    <property type="term" value="C:outer membrane-bounded periplasmic space"/>
    <property type="evidence" value="ECO:0007669"/>
    <property type="project" value="TreeGrafter"/>
</dbReference>
<dbReference type="AlphaFoldDB" id="A0A1I1E307"/>
<comment type="catalytic activity">
    <reaction evidence="1">
        <text>Hydrolyzes the link between N-acetylmuramoyl residues and L-amino acid residues in certain cell-wall glycopeptides.</text>
        <dbReference type="EC" id="3.5.1.28"/>
    </reaction>
</comment>
<dbReference type="STRING" id="441112.SAMN04488094_101614"/>
<dbReference type="Gene3D" id="2.60.40.3500">
    <property type="match status" value="1"/>
</dbReference>
<dbReference type="CDD" id="cd02696">
    <property type="entry name" value="MurNAc-LAA"/>
    <property type="match status" value="1"/>
</dbReference>
<dbReference type="EMBL" id="FOLG01000001">
    <property type="protein sequence ID" value="SFB81659.1"/>
    <property type="molecule type" value="Genomic_DNA"/>
</dbReference>
<dbReference type="Gene3D" id="3.40.630.40">
    <property type="entry name" value="Zn-dependent exopeptidases"/>
    <property type="match status" value="1"/>
</dbReference>
<dbReference type="Pfam" id="PF01520">
    <property type="entry name" value="Amidase_3"/>
    <property type="match status" value="1"/>
</dbReference>
<feature type="domain" description="MurNAc-LAA" evidence="6">
    <location>
        <begin position="235"/>
        <end position="390"/>
    </location>
</feature>